<comment type="caution">
    <text evidence="1">The sequence shown here is derived from an EMBL/GenBank/DDBJ whole genome shotgun (WGS) entry which is preliminary data.</text>
</comment>
<evidence type="ECO:0000313" key="2">
    <source>
        <dbReference type="Proteomes" id="UP001500575"/>
    </source>
</evidence>
<evidence type="ECO:0008006" key="3">
    <source>
        <dbReference type="Google" id="ProtNLM"/>
    </source>
</evidence>
<evidence type="ECO:0000313" key="1">
    <source>
        <dbReference type="EMBL" id="GAA2122916.1"/>
    </source>
</evidence>
<proteinExistence type="predicted"/>
<name>A0ABP5K0B1_9ACTN</name>
<protein>
    <recommendedName>
        <fullName evidence="3">Alpha/beta hydrolase</fullName>
    </recommendedName>
</protein>
<keyword evidence="2" id="KW-1185">Reference proteome</keyword>
<sequence>MVGVLHHPVRSVSGDGGGEWRVALVERAAHALNYSHPGELAGLIERWLPLTRW</sequence>
<reference evidence="2" key="1">
    <citation type="journal article" date="2019" name="Int. J. Syst. Evol. Microbiol.">
        <title>The Global Catalogue of Microorganisms (GCM) 10K type strain sequencing project: providing services to taxonomists for standard genome sequencing and annotation.</title>
        <authorList>
            <consortium name="The Broad Institute Genomics Platform"/>
            <consortium name="The Broad Institute Genome Sequencing Center for Infectious Disease"/>
            <person name="Wu L."/>
            <person name="Ma J."/>
        </authorList>
    </citation>
    <scope>NUCLEOTIDE SEQUENCE [LARGE SCALE GENOMIC DNA]</scope>
    <source>
        <strain evidence="2">JCM 16021</strain>
    </source>
</reference>
<accession>A0ABP5K0B1</accession>
<organism evidence="1 2">
    <name type="scientific">Nocardioides bigeumensis</name>
    <dbReference type="NCBI Taxonomy" id="433657"/>
    <lineage>
        <taxon>Bacteria</taxon>
        <taxon>Bacillati</taxon>
        <taxon>Actinomycetota</taxon>
        <taxon>Actinomycetes</taxon>
        <taxon>Propionibacteriales</taxon>
        <taxon>Nocardioidaceae</taxon>
        <taxon>Nocardioides</taxon>
    </lineage>
</organism>
<gene>
    <name evidence="1" type="ORF">GCM10009843_18290</name>
</gene>
<dbReference type="EMBL" id="BAAAQQ010000011">
    <property type="protein sequence ID" value="GAA2122916.1"/>
    <property type="molecule type" value="Genomic_DNA"/>
</dbReference>
<dbReference type="Proteomes" id="UP001500575">
    <property type="component" value="Unassembled WGS sequence"/>
</dbReference>